<dbReference type="Proteomes" id="UP000789570">
    <property type="component" value="Unassembled WGS sequence"/>
</dbReference>
<name>A0A9N9BSP4_9GLOM</name>
<accession>A0A9N9BSP4</accession>
<protein>
    <submittedName>
        <fullName evidence="1">14705_t:CDS:1</fullName>
    </submittedName>
</protein>
<proteinExistence type="predicted"/>
<dbReference type="EMBL" id="CAJVPQ010001924">
    <property type="protein sequence ID" value="CAG8575841.1"/>
    <property type="molecule type" value="Genomic_DNA"/>
</dbReference>
<comment type="caution">
    <text evidence="1">The sequence shown here is derived from an EMBL/GenBank/DDBJ whole genome shotgun (WGS) entry which is preliminary data.</text>
</comment>
<organism evidence="1 2">
    <name type="scientific">Funneliformis caledonium</name>
    <dbReference type="NCBI Taxonomy" id="1117310"/>
    <lineage>
        <taxon>Eukaryota</taxon>
        <taxon>Fungi</taxon>
        <taxon>Fungi incertae sedis</taxon>
        <taxon>Mucoromycota</taxon>
        <taxon>Glomeromycotina</taxon>
        <taxon>Glomeromycetes</taxon>
        <taxon>Glomerales</taxon>
        <taxon>Glomeraceae</taxon>
        <taxon>Funneliformis</taxon>
    </lineage>
</organism>
<gene>
    <name evidence="1" type="ORF">FCALED_LOCUS7335</name>
</gene>
<reference evidence="1" key="1">
    <citation type="submission" date="2021-06" db="EMBL/GenBank/DDBJ databases">
        <authorList>
            <person name="Kallberg Y."/>
            <person name="Tangrot J."/>
            <person name="Rosling A."/>
        </authorList>
    </citation>
    <scope>NUCLEOTIDE SEQUENCE</scope>
    <source>
        <strain evidence="1">UK204</strain>
    </source>
</reference>
<keyword evidence="2" id="KW-1185">Reference proteome</keyword>
<evidence type="ECO:0000313" key="1">
    <source>
        <dbReference type="EMBL" id="CAG8575841.1"/>
    </source>
</evidence>
<evidence type="ECO:0000313" key="2">
    <source>
        <dbReference type="Proteomes" id="UP000789570"/>
    </source>
</evidence>
<sequence length="205" mass="24232">MPDYFRDSAFYDIAKDGLDFDTEVGFNKIFFYDALDREEYAELLKNLYFAAAVGIARKGKITFAQCAYENENKYYGVVRLEIAVAVKNCIYAGQAFCIEYDSFTIDEFKEEPEVIFELRLLYKTMKYKLKKTEISTYENFHKKFKEYFIALNEILDVIFSYFSNIDNNLNLPLMIINIDETNSIFEQNRDIFFKEVVKSLSDMIF</sequence>
<dbReference type="AlphaFoldDB" id="A0A9N9BSP4"/>